<dbReference type="KEGG" id="copr:Cop2CBH44_18780"/>
<dbReference type="PANTHER" id="PTHR10887:SF495">
    <property type="entry name" value="HELICASE SENATAXIN ISOFORM X1-RELATED"/>
    <property type="match status" value="1"/>
</dbReference>
<organism evidence="3 4">
    <name type="scientific">Coprobacter secundus subsp. similis</name>
    <dbReference type="NCBI Taxonomy" id="2751153"/>
    <lineage>
        <taxon>Bacteria</taxon>
        <taxon>Pseudomonadati</taxon>
        <taxon>Bacteroidota</taxon>
        <taxon>Bacteroidia</taxon>
        <taxon>Bacteroidales</taxon>
        <taxon>Barnesiellaceae</taxon>
        <taxon>Coprobacter</taxon>
    </lineage>
</organism>
<dbReference type="InterPro" id="IPR041677">
    <property type="entry name" value="DNA2/NAM7_AAA_11"/>
</dbReference>
<evidence type="ECO:0000313" key="4">
    <source>
        <dbReference type="Proteomes" id="UP000594042"/>
    </source>
</evidence>
<accession>A0A7G1HUU6</accession>
<dbReference type="Pfam" id="PF13086">
    <property type="entry name" value="AAA_11"/>
    <property type="match status" value="2"/>
</dbReference>
<dbReference type="InterPro" id="IPR041679">
    <property type="entry name" value="DNA2/NAM7-like_C"/>
</dbReference>
<feature type="domain" description="DNA2/NAM7 helicase helicase" evidence="1">
    <location>
        <begin position="794"/>
        <end position="875"/>
    </location>
</feature>
<keyword evidence="4" id="KW-1185">Reference proteome</keyword>
<evidence type="ECO:0000313" key="3">
    <source>
        <dbReference type="EMBL" id="BCI63525.1"/>
    </source>
</evidence>
<feature type="domain" description="DNA2/NAM7 helicase-like C-terminal" evidence="2">
    <location>
        <begin position="896"/>
        <end position="1113"/>
    </location>
</feature>
<dbReference type="AlphaFoldDB" id="A0A7G1HUU6"/>
<keyword evidence="3" id="KW-0347">Helicase</keyword>
<dbReference type="Gene3D" id="3.40.50.300">
    <property type="entry name" value="P-loop containing nucleotide triphosphate hydrolases"/>
    <property type="match status" value="2"/>
</dbReference>
<evidence type="ECO:0000259" key="2">
    <source>
        <dbReference type="Pfam" id="PF13087"/>
    </source>
</evidence>
<proteinExistence type="predicted"/>
<dbReference type="PANTHER" id="PTHR10887">
    <property type="entry name" value="DNA2/NAM7 HELICASE FAMILY"/>
    <property type="match status" value="1"/>
</dbReference>
<keyword evidence="3" id="KW-0547">Nucleotide-binding</keyword>
<dbReference type="Proteomes" id="UP000594042">
    <property type="component" value="Chromosome"/>
</dbReference>
<feature type="domain" description="DNA2/NAM7 helicase helicase" evidence="1">
    <location>
        <begin position="699"/>
        <end position="774"/>
    </location>
</feature>
<dbReference type="SUPFAM" id="SSF52540">
    <property type="entry name" value="P-loop containing nucleoside triphosphate hydrolases"/>
    <property type="match status" value="1"/>
</dbReference>
<dbReference type="Pfam" id="PF13087">
    <property type="entry name" value="AAA_12"/>
    <property type="match status" value="1"/>
</dbReference>
<keyword evidence="3" id="KW-0378">Hydrolase</keyword>
<dbReference type="InterPro" id="IPR045055">
    <property type="entry name" value="DNA2/NAM7-like"/>
</dbReference>
<dbReference type="InterPro" id="IPR027417">
    <property type="entry name" value="P-loop_NTPase"/>
</dbReference>
<dbReference type="RefSeq" id="WP_200754687.1">
    <property type="nucleotide sequence ID" value="NZ_AP023322.1"/>
</dbReference>
<dbReference type="InterPro" id="IPR047187">
    <property type="entry name" value="SF1_C_Upf1"/>
</dbReference>
<name>A0A7G1HUU6_9BACT</name>
<dbReference type="CDD" id="cd18808">
    <property type="entry name" value="SF1_C_Upf1"/>
    <property type="match status" value="1"/>
</dbReference>
<evidence type="ECO:0000259" key="1">
    <source>
        <dbReference type="Pfam" id="PF13086"/>
    </source>
</evidence>
<keyword evidence="3" id="KW-0067">ATP-binding</keyword>
<protein>
    <submittedName>
        <fullName evidence="3">DNA helicase</fullName>
    </submittedName>
</protein>
<gene>
    <name evidence="3" type="ORF">Cop2CBH44_18780</name>
</gene>
<dbReference type="GO" id="GO:0004386">
    <property type="term" value="F:helicase activity"/>
    <property type="evidence" value="ECO:0007669"/>
    <property type="project" value="UniProtKB-KW"/>
</dbReference>
<reference evidence="4" key="1">
    <citation type="submission" date="2020-07" db="EMBL/GenBank/DDBJ databases">
        <title>Complete genome sequencing of Coprobacter sp. strain 2CBH44.</title>
        <authorList>
            <person name="Sakamoto M."/>
            <person name="Murakami T."/>
            <person name="Mori H."/>
        </authorList>
    </citation>
    <scope>NUCLEOTIDE SEQUENCE [LARGE SCALE GENOMIC DNA]</scope>
    <source>
        <strain evidence="4">2CBH44</strain>
    </source>
</reference>
<dbReference type="EMBL" id="AP023322">
    <property type="protein sequence ID" value="BCI63525.1"/>
    <property type="molecule type" value="Genomic_DNA"/>
</dbReference>
<sequence length="1138" mass="130870">MNNPVIYISEYFDILASLQTRDSLSIRERYRQLYELLDLFSRQLLSDKGKNYPNLFARIGAISEKNSKVRTALNIVRIHAQAILNREPLSEDEEQSIQNDIRLMAFAIGELYHGQIPTRFLPIPFPSQSEAIFLPEQVIKKIRATFIDFDNTGQLLVIPHNSIDNTPISVTLHSFKEEKEKPFNGTLKVLQPGMQLNLIQVILDENRNSYSADIIIIEPDILLDISAVAECFKEYGAHPLNYVLNRLSIDKNTRYILLGNIANLFLDELVNENTEHPANYVDVMQKAFRQNPFGIAACPDLQDEKSNREFFSDCKRQFDNLCHIVRNELPLFGISKEKALLEPSFICEALGLQGRLDFLCDDLSAFIELKSGKGKEIQTGKLSTYSENHYVQMLLYFAVLHFNLNISYNKIKAYLLYSRYPQLYPMTVLKALIKKAINLRNEIVAQEYLLQTHNSPEYSQSVLSHISSQELNQKKTNSPFWEKYLRKPIDNFAYQIKTLPTIDNLYFMSIFTFITKEQYVTKAGETYYDSTHGLSTLWNVSPVEKRESGEMITGLILKESTLTESGQYLSFCRIISSGNSTEPNFRKGDIVILYRYHSDKDNACNQQIFKAYIESITSEHLLLIMRICQRNSHVLPVNEQYAIERDYLDVGFTSMYRGLAYFLQANDDRRSLLLGKRRPRIREKKYLNLLQSGETDINRIVAKALSVQDYFLLVGPPGTGKTSHALKKIVESYLQESECNILLIAYTHKAVDEICNSLISISPDLSFIRLGNEISCDKIFHKHLLDKILTTCQRRSDVLEILNHHRIFVSTLTTLNARMDLFKLKHFDVAIIDEASQILEPHLLGLLCCTDSNGNNAIGKFILIGDHKQLPAVVTQNQELSEVKTPELRNIGLYNLRESLFERLYRYEKTIEPNSPFIDKLTRQGRMHPEIGNFPAKTFYGGELYPIPLPHQQEKSLPYIPEAEPQIQKILSHRIAFISISGKNKISSYKTNVNEAQWAARISAVIYHRITKKESFVPEKHLGIITPYRSQIATIKKELENTGITELLSVTIDTVERFQGGQRDVMIFSCCVNAPFQLQFLCNTFEENGQLIDRKLNVALTRARVQMIVIGNPHWLERDTIYRQLIEYIKNKGAFFQI</sequence>